<name>A0A8B9XPR0_BOSMU</name>
<evidence type="ECO:0000256" key="1">
    <source>
        <dbReference type="ARBA" id="ARBA00004123"/>
    </source>
</evidence>
<dbReference type="InterPro" id="IPR036218">
    <property type="entry name" value="HIVI-bd_sf"/>
</dbReference>
<keyword evidence="10" id="KW-0539">Nucleus</keyword>
<evidence type="ECO:0000313" key="14">
    <source>
        <dbReference type="Ensembl" id="ENSBGRP00000023578.1"/>
    </source>
</evidence>
<feature type="compositionally biased region" description="Basic and acidic residues" evidence="12">
    <location>
        <begin position="625"/>
        <end position="638"/>
    </location>
</feature>
<keyword evidence="15" id="KW-1185">Reference proteome</keyword>
<dbReference type="Gene3D" id="2.30.30.140">
    <property type="match status" value="1"/>
</dbReference>
<feature type="region of interest" description="Disordered" evidence="12">
    <location>
        <begin position="621"/>
        <end position="734"/>
    </location>
</feature>
<evidence type="ECO:0000256" key="8">
    <source>
        <dbReference type="ARBA" id="ARBA00023172"/>
    </source>
</evidence>
<reference evidence="14" key="2">
    <citation type="submission" date="2025-05" db="UniProtKB">
        <authorList>
            <consortium name="Ensembl"/>
        </authorList>
    </citation>
    <scope>IDENTIFICATION</scope>
</reference>
<feature type="region of interest" description="Disordered" evidence="12">
    <location>
        <begin position="92"/>
        <end position="473"/>
    </location>
</feature>
<reference evidence="14" key="1">
    <citation type="submission" date="2019-05" db="EMBL/GenBank/DDBJ databases">
        <authorList>
            <person name="Zhang S."/>
            <person name="Liu J."/>
        </authorList>
    </citation>
    <scope>NUCLEOTIDE SEQUENCE [LARGE SCALE GENOMIC DNA]</scope>
</reference>
<feature type="compositionally biased region" description="Low complexity" evidence="12">
    <location>
        <begin position="250"/>
        <end position="266"/>
    </location>
</feature>
<feature type="compositionally biased region" description="Basic residues" evidence="12">
    <location>
        <begin position="152"/>
        <end position="169"/>
    </location>
</feature>
<dbReference type="SMART" id="SM00293">
    <property type="entry name" value="PWWP"/>
    <property type="match status" value="1"/>
</dbReference>
<dbReference type="SUPFAM" id="SSF63748">
    <property type="entry name" value="Tudor/PWWP/MBT"/>
    <property type="match status" value="1"/>
</dbReference>
<dbReference type="SUPFAM" id="SSF140576">
    <property type="entry name" value="HIV integrase-binding domain"/>
    <property type="match status" value="1"/>
</dbReference>
<evidence type="ECO:0000313" key="15">
    <source>
        <dbReference type="Proteomes" id="UP000694520"/>
    </source>
</evidence>
<dbReference type="Ensembl" id="ENSBGRT00000027189.1">
    <property type="protein sequence ID" value="ENSBGRP00000023578.1"/>
    <property type="gene ID" value="ENSBGRG00000014602.1"/>
</dbReference>
<evidence type="ECO:0000256" key="4">
    <source>
        <dbReference type="ARBA" id="ARBA00022490"/>
    </source>
</evidence>
<feature type="compositionally biased region" description="Basic and acidic residues" evidence="12">
    <location>
        <begin position="712"/>
        <end position="726"/>
    </location>
</feature>
<dbReference type="GO" id="GO:0006281">
    <property type="term" value="P:DNA repair"/>
    <property type="evidence" value="ECO:0007669"/>
    <property type="project" value="UniProtKB-KW"/>
</dbReference>
<dbReference type="GO" id="GO:0061628">
    <property type="term" value="F:histone H3K27me3 reader activity"/>
    <property type="evidence" value="ECO:0007669"/>
    <property type="project" value="Ensembl"/>
</dbReference>
<feature type="compositionally biased region" description="Basic and acidic residues" evidence="12">
    <location>
        <begin position="309"/>
        <end position="359"/>
    </location>
</feature>
<dbReference type="PROSITE" id="PS50812">
    <property type="entry name" value="PWWP"/>
    <property type="match status" value="1"/>
</dbReference>
<feature type="compositionally biased region" description="Basic and acidic residues" evidence="12">
    <location>
        <begin position="192"/>
        <end position="207"/>
    </location>
</feature>
<dbReference type="GO" id="GO:0007517">
    <property type="term" value="P:muscle organ development"/>
    <property type="evidence" value="ECO:0007669"/>
    <property type="project" value="UniProtKB-KW"/>
</dbReference>
<dbReference type="GO" id="GO:0030307">
    <property type="term" value="P:positive regulation of cell growth"/>
    <property type="evidence" value="ECO:0007669"/>
    <property type="project" value="Ensembl"/>
</dbReference>
<evidence type="ECO:0000259" key="13">
    <source>
        <dbReference type="PROSITE" id="PS50812"/>
    </source>
</evidence>
<sequence length="734" mass="80771">MPHAFKPGDLVFAKMKGYPHWPARIDDIADGAVKPPPNKYPIFFFGTHETAFLGPKDLFPYDKCKDKYGKPNKRKGFNEGLWEIQNNPHASYSAPLPVSSSDSEAAEADRAGGSEDDEDRGVMAVTAVTAAATGDRMESDSDSDKSSDNSGLKRKAVALKMSVSKRTRKASSDLDQASMSPSEEENSESSSESEKTSDQDFTPEKKAVVRAPRRGPLPGRKKKKAPSASDSDSKAESDAAKAEPVPPVRSPSSSSASSSSSSSDSEVSVKKPPRGRKPAEKPPPKPRGRKPKPERPPTSSSSDSDSDEVDRISEWKRRDEERRRELEARRRREQEEELRRLREQEKEEKERRRERERGEAVPGGSAGSSGDELKDDDEPVKKRGRKGRGRGPQSSSDSEPEAELDREVKKSAKKLQPQSTEPARRPSQKEKRGRSEEKPRARPVKVERTRKRSEGFPPDRKVEKKKEPSVEEKLQKLHSEIKFALKVDNPDVKRCLNALEELGTLQVTSQILQKNTDVVATLKRYGRAKGSKGWGHGPALGAGLPVVSEEEAVLMGGTARVVVMRRVSGPGEAAAPPETGLLVSQIRRYKANKEVMEKAAEVYTRLKSRVLGPKIEAIQKATKTGSEKERAEAEKAEEVLAGEEAPTERVEDEASTDLSAPVNGEAASQKGESTEDKEPEQVQNSEEGLGGGSSEDLLHNDTVREGPNLDGPGKEWLDRERLRMDSESLDEEES</sequence>
<evidence type="ECO:0000256" key="5">
    <source>
        <dbReference type="ARBA" id="ARBA00022541"/>
    </source>
</evidence>
<dbReference type="GO" id="GO:0005737">
    <property type="term" value="C:cytoplasm"/>
    <property type="evidence" value="ECO:0007669"/>
    <property type="project" value="UniProtKB-SubCell"/>
</dbReference>
<dbReference type="AlphaFoldDB" id="A0A8B9XPR0"/>
<evidence type="ECO:0000256" key="12">
    <source>
        <dbReference type="SAM" id="MobiDB-lite"/>
    </source>
</evidence>
<keyword evidence="5" id="KW-0517">Myogenesis</keyword>
<dbReference type="GO" id="GO:0006310">
    <property type="term" value="P:DNA recombination"/>
    <property type="evidence" value="ECO:0007669"/>
    <property type="project" value="UniProtKB-KW"/>
</dbReference>
<dbReference type="GO" id="GO:0140861">
    <property type="term" value="P:DNA repair-dependent chromatin remodeling"/>
    <property type="evidence" value="ECO:0007669"/>
    <property type="project" value="Ensembl"/>
</dbReference>
<dbReference type="GO" id="GO:0043403">
    <property type="term" value="P:skeletal muscle tissue regeneration"/>
    <property type="evidence" value="ECO:0007669"/>
    <property type="project" value="Ensembl"/>
</dbReference>
<keyword evidence="7" id="KW-0175">Coiled coil</keyword>
<evidence type="ECO:0000256" key="10">
    <source>
        <dbReference type="ARBA" id="ARBA00023242"/>
    </source>
</evidence>
<evidence type="ECO:0000256" key="9">
    <source>
        <dbReference type="ARBA" id="ARBA00023204"/>
    </source>
</evidence>
<dbReference type="GeneTree" id="ENSGT00940000153942"/>
<dbReference type="GO" id="GO:0005634">
    <property type="term" value="C:nucleus"/>
    <property type="evidence" value="ECO:0007669"/>
    <property type="project" value="UniProtKB-SubCell"/>
</dbReference>
<dbReference type="InterPro" id="IPR035441">
    <property type="entry name" value="TFIIS/LEDGF_dom_sf"/>
</dbReference>
<keyword evidence="8" id="KW-0233">DNA recombination</keyword>
<accession>A0A8B9XPR0</accession>
<feature type="compositionally biased region" description="Basic and acidic residues" evidence="12">
    <location>
        <begin position="231"/>
        <end position="241"/>
    </location>
</feature>
<feature type="compositionally biased region" description="Basic and acidic residues" evidence="12">
    <location>
        <begin position="135"/>
        <end position="147"/>
    </location>
</feature>
<dbReference type="PANTHER" id="PTHR12550:SF18">
    <property type="entry name" value="HEPATOMA-DERIVED GROWTH FACTOR-RELATED PROTEIN 2"/>
    <property type="match status" value="1"/>
</dbReference>
<organism evidence="14 15">
    <name type="scientific">Bos mutus grunniens</name>
    <name type="common">Wild yak</name>
    <name type="synonym">Bos grunniens</name>
    <dbReference type="NCBI Taxonomy" id="30521"/>
    <lineage>
        <taxon>Eukaryota</taxon>
        <taxon>Metazoa</taxon>
        <taxon>Chordata</taxon>
        <taxon>Craniata</taxon>
        <taxon>Vertebrata</taxon>
        <taxon>Euteleostomi</taxon>
        <taxon>Mammalia</taxon>
        <taxon>Eutheria</taxon>
        <taxon>Laurasiatheria</taxon>
        <taxon>Artiodactyla</taxon>
        <taxon>Ruminantia</taxon>
        <taxon>Pecora</taxon>
        <taxon>Bovidae</taxon>
        <taxon>Bovinae</taxon>
        <taxon>Bos</taxon>
    </lineage>
</organism>
<feature type="compositionally biased region" description="Low complexity" evidence="12">
    <location>
        <begin position="122"/>
        <end position="133"/>
    </location>
</feature>
<keyword evidence="6" id="KW-0227">DNA damage</keyword>
<feature type="domain" description="PWWP" evidence="13">
    <location>
        <begin position="7"/>
        <end position="64"/>
    </location>
</feature>
<comment type="subcellular location">
    <subcellularLocation>
        <location evidence="2">Cytoplasm</location>
    </subcellularLocation>
    <subcellularLocation>
        <location evidence="1">Nucleus</location>
    </subcellularLocation>
</comment>
<dbReference type="FunFam" id="2.30.30.140:FF:000017">
    <property type="entry name" value="hepatoma-derived growth factor isoform X1"/>
    <property type="match status" value="1"/>
</dbReference>
<dbReference type="Pfam" id="PF11467">
    <property type="entry name" value="LEDGF"/>
    <property type="match status" value="1"/>
</dbReference>
<evidence type="ECO:0000256" key="11">
    <source>
        <dbReference type="ARBA" id="ARBA00039350"/>
    </source>
</evidence>
<evidence type="ECO:0000256" key="3">
    <source>
        <dbReference type="ARBA" id="ARBA00005309"/>
    </source>
</evidence>
<dbReference type="Pfam" id="PF00855">
    <property type="entry name" value="PWWP"/>
    <property type="match status" value="1"/>
</dbReference>
<gene>
    <name evidence="14" type="primary">HDGFL2</name>
</gene>
<dbReference type="Proteomes" id="UP000694520">
    <property type="component" value="Chromosome 8"/>
</dbReference>
<protein>
    <recommendedName>
        <fullName evidence="11">Hepatoma-derived growth factor-related protein 2</fullName>
    </recommendedName>
</protein>
<comment type="similarity">
    <text evidence="3">Belongs to the HDGF family.</text>
</comment>
<dbReference type="InterPro" id="IPR021567">
    <property type="entry name" value="LEDGF_IBD"/>
</dbReference>
<evidence type="ECO:0000256" key="6">
    <source>
        <dbReference type="ARBA" id="ARBA00022763"/>
    </source>
</evidence>
<dbReference type="InterPro" id="IPR000313">
    <property type="entry name" value="PWWP_dom"/>
</dbReference>
<dbReference type="PANTHER" id="PTHR12550">
    <property type="entry name" value="HEPATOMA-DERIVED GROWTH FACTOR-RELATED"/>
    <property type="match status" value="1"/>
</dbReference>
<dbReference type="GO" id="GO:0042692">
    <property type="term" value="P:muscle cell differentiation"/>
    <property type="evidence" value="ECO:0007669"/>
    <property type="project" value="Ensembl"/>
</dbReference>
<dbReference type="Ensembl" id="ENSBGRT00000026911.1">
    <property type="protein sequence ID" value="ENSBGRP00000023338.1"/>
    <property type="gene ID" value="ENSBGRG00000014602.1"/>
</dbReference>
<dbReference type="GO" id="GO:0062072">
    <property type="term" value="F:histone H3K9me2/3 reader activity"/>
    <property type="evidence" value="ECO:0007669"/>
    <property type="project" value="Ensembl"/>
</dbReference>
<feature type="compositionally biased region" description="Basic and acidic residues" evidence="12">
    <location>
        <begin position="422"/>
        <end position="473"/>
    </location>
</feature>
<evidence type="ECO:0000256" key="7">
    <source>
        <dbReference type="ARBA" id="ARBA00023054"/>
    </source>
</evidence>
<proteinExistence type="inferred from homology"/>
<dbReference type="CDD" id="cd20149">
    <property type="entry name" value="PWWP_HDGFL2"/>
    <property type="match status" value="1"/>
</dbReference>
<evidence type="ECO:0000256" key="2">
    <source>
        <dbReference type="ARBA" id="ARBA00004496"/>
    </source>
</evidence>
<dbReference type="Gene3D" id="1.20.930.10">
    <property type="entry name" value="Conserved domain common to transcription factors TFIIS, elongin A, CRSP70"/>
    <property type="match status" value="1"/>
</dbReference>
<keyword evidence="4" id="KW-0963">Cytoplasm</keyword>
<keyword evidence="9" id="KW-0234">DNA repair</keyword>
<dbReference type="GO" id="GO:1905168">
    <property type="term" value="P:positive regulation of double-strand break repair via homologous recombination"/>
    <property type="evidence" value="ECO:0007669"/>
    <property type="project" value="Ensembl"/>
</dbReference>